<dbReference type="GO" id="GO:0052621">
    <property type="term" value="F:diguanylate cyclase activity"/>
    <property type="evidence" value="ECO:0007669"/>
    <property type="project" value="UniProtKB-EC"/>
</dbReference>
<dbReference type="CDD" id="cd01949">
    <property type="entry name" value="GGDEF"/>
    <property type="match status" value="1"/>
</dbReference>
<evidence type="ECO:0000313" key="11">
    <source>
        <dbReference type="EMBL" id="NMH63644.1"/>
    </source>
</evidence>
<reference evidence="11" key="1">
    <citation type="submission" date="2020-04" db="EMBL/GenBank/DDBJ databases">
        <title>Description of Shewanella salipaludis sp. nov., isolated from a salt marsh.</title>
        <authorList>
            <person name="Park S."/>
            <person name="Yoon J.-H."/>
        </authorList>
    </citation>
    <scope>NUCLEOTIDE SEQUENCE</scope>
    <source>
        <strain evidence="11">SHSM-M6</strain>
    </source>
</reference>
<comment type="subcellular location">
    <subcellularLocation>
        <location evidence="2">Cell membrane</location>
        <topology evidence="2">Multi-pass membrane protein</topology>
    </subcellularLocation>
</comment>
<keyword evidence="7 9" id="KW-0472">Membrane</keyword>
<evidence type="ECO:0000256" key="5">
    <source>
        <dbReference type="ARBA" id="ARBA00022692"/>
    </source>
</evidence>
<feature type="transmembrane region" description="Helical" evidence="9">
    <location>
        <begin position="16"/>
        <end position="38"/>
    </location>
</feature>
<feature type="transmembrane region" description="Helical" evidence="9">
    <location>
        <begin position="90"/>
        <end position="113"/>
    </location>
</feature>
<comment type="cofactor">
    <cofactor evidence="1">
        <name>Mg(2+)</name>
        <dbReference type="ChEBI" id="CHEBI:18420"/>
    </cofactor>
</comment>
<dbReference type="RefSeq" id="WP_169562289.1">
    <property type="nucleotide sequence ID" value="NZ_JAAXYH010000001.1"/>
</dbReference>
<dbReference type="PANTHER" id="PTHR45138">
    <property type="entry name" value="REGULATORY COMPONENTS OF SENSORY TRANSDUCTION SYSTEM"/>
    <property type="match status" value="1"/>
</dbReference>
<evidence type="ECO:0000256" key="7">
    <source>
        <dbReference type="ARBA" id="ARBA00023136"/>
    </source>
</evidence>
<dbReference type="InterPro" id="IPR043128">
    <property type="entry name" value="Rev_trsase/Diguanyl_cyclase"/>
</dbReference>
<dbReference type="Pfam" id="PF05231">
    <property type="entry name" value="MASE1"/>
    <property type="match status" value="1"/>
</dbReference>
<proteinExistence type="predicted"/>
<accession>A0A972FY18</accession>
<dbReference type="Pfam" id="PF00990">
    <property type="entry name" value="GGDEF"/>
    <property type="match status" value="1"/>
</dbReference>
<dbReference type="AlphaFoldDB" id="A0A972FY18"/>
<dbReference type="InterPro" id="IPR050469">
    <property type="entry name" value="Diguanylate_Cyclase"/>
</dbReference>
<dbReference type="EC" id="2.7.7.65" evidence="3"/>
<dbReference type="PROSITE" id="PS50887">
    <property type="entry name" value="GGDEF"/>
    <property type="match status" value="1"/>
</dbReference>
<protein>
    <recommendedName>
        <fullName evidence="3">diguanylate cyclase</fullName>
        <ecNumber evidence="3">2.7.7.65</ecNumber>
    </recommendedName>
</protein>
<dbReference type="InterPro" id="IPR007895">
    <property type="entry name" value="MASE1"/>
</dbReference>
<evidence type="ECO:0000256" key="6">
    <source>
        <dbReference type="ARBA" id="ARBA00022989"/>
    </source>
</evidence>
<evidence type="ECO:0000256" key="1">
    <source>
        <dbReference type="ARBA" id="ARBA00001946"/>
    </source>
</evidence>
<evidence type="ECO:0000313" key="12">
    <source>
        <dbReference type="Proteomes" id="UP000737113"/>
    </source>
</evidence>
<feature type="transmembrane region" description="Helical" evidence="9">
    <location>
        <begin position="125"/>
        <end position="144"/>
    </location>
</feature>
<dbReference type="EMBL" id="JAAXYH010000001">
    <property type="protein sequence ID" value="NMH63644.1"/>
    <property type="molecule type" value="Genomic_DNA"/>
</dbReference>
<dbReference type="Proteomes" id="UP000737113">
    <property type="component" value="Unassembled WGS sequence"/>
</dbReference>
<dbReference type="SMART" id="SM00267">
    <property type="entry name" value="GGDEF"/>
    <property type="match status" value="1"/>
</dbReference>
<evidence type="ECO:0000256" key="3">
    <source>
        <dbReference type="ARBA" id="ARBA00012528"/>
    </source>
</evidence>
<name>A0A972FY18_9GAMM</name>
<feature type="transmembrane region" description="Helical" evidence="9">
    <location>
        <begin position="45"/>
        <end position="70"/>
    </location>
</feature>
<comment type="catalytic activity">
    <reaction evidence="8">
        <text>2 GTP = 3',3'-c-di-GMP + 2 diphosphate</text>
        <dbReference type="Rhea" id="RHEA:24898"/>
        <dbReference type="ChEBI" id="CHEBI:33019"/>
        <dbReference type="ChEBI" id="CHEBI:37565"/>
        <dbReference type="ChEBI" id="CHEBI:58805"/>
        <dbReference type="EC" id="2.7.7.65"/>
    </reaction>
</comment>
<feature type="transmembrane region" description="Helical" evidence="9">
    <location>
        <begin position="242"/>
        <end position="263"/>
    </location>
</feature>
<evidence type="ECO:0000256" key="4">
    <source>
        <dbReference type="ARBA" id="ARBA00022475"/>
    </source>
</evidence>
<comment type="caution">
    <text evidence="11">The sequence shown here is derived from an EMBL/GenBank/DDBJ whole genome shotgun (WGS) entry which is preliminary data.</text>
</comment>
<feature type="domain" description="GGDEF" evidence="10">
    <location>
        <begin position="339"/>
        <end position="471"/>
    </location>
</feature>
<feature type="transmembrane region" description="Helical" evidence="9">
    <location>
        <begin position="275"/>
        <end position="293"/>
    </location>
</feature>
<gene>
    <name evidence="11" type="ORF">HC757_00390</name>
</gene>
<evidence type="ECO:0000256" key="2">
    <source>
        <dbReference type="ARBA" id="ARBA00004651"/>
    </source>
</evidence>
<keyword evidence="6 9" id="KW-1133">Transmembrane helix</keyword>
<evidence type="ECO:0000259" key="10">
    <source>
        <dbReference type="PROSITE" id="PS50887"/>
    </source>
</evidence>
<keyword evidence="5 9" id="KW-0812">Transmembrane</keyword>
<evidence type="ECO:0000256" key="9">
    <source>
        <dbReference type="SAM" id="Phobius"/>
    </source>
</evidence>
<dbReference type="InterPro" id="IPR000160">
    <property type="entry name" value="GGDEF_dom"/>
</dbReference>
<feature type="transmembrane region" description="Helical" evidence="9">
    <location>
        <begin position="156"/>
        <end position="178"/>
    </location>
</feature>
<dbReference type="SUPFAM" id="SSF55073">
    <property type="entry name" value="Nucleotide cyclase"/>
    <property type="match status" value="1"/>
</dbReference>
<dbReference type="PANTHER" id="PTHR45138:SF9">
    <property type="entry name" value="DIGUANYLATE CYCLASE DGCM-RELATED"/>
    <property type="match status" value="1"/>
</dbReference>
<dbReference type="InterPro" id="IPR029787">
    <property type="entry name" value="Nucleotide_cyclase"/>
</dbReference>
<keyword evidence="4" id="KW-1003">Cell membrane</keyword>
<dbReference type="GO" id="GO:0043709">
    <property type="term" value="P:cell adhesion involved in single-species biofilm formation"/>
    <property type="evidence" value="ECO:0007669"/>
    <property type="project" value="TreeGrafter"/>
</dbReference>
<dbReference type="NCBIfam" id="TIGR00254">
    <property type="entry name" value="GGDEF"/>
    <property type="match status" value="1"/>
</dbReference>
<evidence type="ECO:0000256" key="8">
    <source>
        <dbReference type="ARBA" id="ARBA00034247"/>
    </source>
</evidence>
<keyword evidence="12" id="KW-1185">Reference proteome</keyword>
<dbReference type="GO" id="GO:0005886">
    <property type="term" value="C:plasma membrane"/>
    <property type="evidence" value="ECO:0007669"/>
    <property type="project" value="UniProtKB-SubCell"/>
</dbReference>
<dbReference type="GO" id="GO:1902201">
    <property type="term" value="P:negative regulation of bacterial-type flagellum-dependent cell motility"/>
    <property type="evidence" value="ECO:0007669"/>
    <property type="project" value="TreeGrafter"/>
</dbReference>
<dbReference type="Gene3D" id="3.30.70.270">
    <property type="match status" value="1"/>
</dbReference>
<sequence length="472" mass="51479">MKSLVNRLFSLENGSLGLIFSGVIYCLAGFLGQSLLSLQPSNITLIWLPSGIALVMLLTWRLKALAYIFLASLVVNSPGMFVDAAPLKSLMHICVAALGDMLAPALGFLLLQAFLPSGTRNASDLLKFVLLAGVIPVLLSSLWLSANLAAGDYIPWASLPTMAQLFFFADILGILLVYQIYNGWLEPQAWVIGRWRHIALPIIGLPLFYMVGIYLDLGWLFYLIPPLLVVLAFELTRFYLGLLSSLSLLFIILATAHGFGVFVGESQAQTNTEMMAFVLSCALTLFGISLQHAQLHRSERDKLSAEKEAQLDPLSGLFNRRSFKPLLQALEAKAKAQSTSVCVAMLDIDNFKAINDTHGHSVGDRVIQSLAQILRNNCRSDDIAARLGGEEFALVLGDIGLAQAQPVLERIRSSFVDTPIAVAGDMIHCSVSIGLVENSQTAGIESLLQLADKALYRAKRQGKNRIVCFEAQ</sequence>
<feature type="transmembrane region" description="Helical" evidence="9">
    <location>
        <begin position="198"/>
        <end position="222"/>
    </location>
</feature>
<dbReference type="FunFam" id="3.30.70.270:FF:000001">
    <property type="entry name" value="Diguanylate cyclase domain protein"/>
    <property type="match status" value="1"/>
</dbReference>
<organism evidence="11 12">
    <name type="scientific">Shewanella salipaludis</name>
    <dbReference type="NCBI Taxonomy" id="2723052"/>
    <lineage>
        <taxon>Bacteria</taxon>
        <taxon>Pseudomonadati</taxon>
        <taxon>Pseudomonadota</taxon>
        <taxon>Gammaproteobacteria</taxon>
        <taxon>Alteromonadales</taxon>
        <taxon>Shewanellaceae</taxon>
        <taxon>Shewanella</taxon>
    </lineage>
</organism>